<evidence type="ECO:0000313" key="4">
    <source>
        <dbReference type="Proteomes" id="UP000007431"/>
    </source>
</evidence>
<dbReference type="Gene3D" id="3.40.50.1820">
    <property type="entry name" value="alpha/beta hydrolase"/>
    <property type="match status" value="1"/>
</dbReference>
<dbReference type="KEGG" id="scm:SCHCO_02545066"/>
<dbReference type="OrthoDB" id="2152029at2759"/>
<dbReference type="OMA" id="PAWGAKQ"/>
<dbReference type="STRING" id="578458.D8Q796"/>
<evidence type="ECO:0000259" key="2">
    <source>
        <dbReference type="Pfam" id="PF07859"/>
    </source>
</evidence>
<keyword evidence="1" id="KW-0378">Hydrolase</keyword>
<dbReference type="AlphaFoldDB" id="D8Q796"/>
<dbReference type="GeneID" id="9592543"/>
<protein>
    <recommendedName>
        <fullName evidence="2">Alpha/beta hydrolase fold-3 domain-containing protein</fullName>
    </recommendedName>
</protein>
<organism evidence="4">
    <name type="scientific">Schizophyllum commune (strain H4-8 / FGSC 9210)</name>
    <name type="common">Split gill fungus</name>
    <dbReference type="NCBI Taxonomy" id="578458"/>
    <lineage>
        <taxon>Eukaryota</taxon>
        <taxon>Fungi</taxon>
        <taxon>Dikarya</taxon>
        <taxon>Basidiomycota</taxon>
        <taxon>Agaricomycotina</taxon>
        <taxon>Agaricomycetes</taxon>
        <taxon>Agaricomycetidae</taxon>
        <taxon>Agaricales</taxon>
        <taxon>Schizophyllaceae</taxon>
        <taxon>Schizophyllum</taxon>
    </lineage>
</organism>
<evidence type="ECO:0000256" key="1">
    <source>
        <dbReference type="ARBA" id="ARBA00022801"/>
    </source>
</evidence>
<dbReference type="PANTHER" id="PTHR48081">
    <property type="entry name" value="AB HYDROLASE SUPERFAMILY PROTEIN C4A8.06C"/>
    <property type="match status" value="1"/>
</dbReference>
<dbReference type="eggNOG" id="ENOG502SFMZ">
    <property type="taxonomic scope" value="Eukaryota"/>
</dbReference>
<reference evidence="3 4" key="1">
    <citation type="journal article" date="2010" name="Nat. Biotechnol.">
        <title>Genome sequence of the model mushroom Schizophyllum commune.</title>
        <authorList>
            <person name="Ohm R.A."/>
            <person name="de Jong J.F."/>
            <person name="Lugones L.G."/>
            <person name="Aerts A."/>
            <person name="Kothe E."/>
            <person name="Stajich J.E."/>
            <person name="de Vries R.P."/>
            <person name="Record E."/>
            <person name="Levasseur A."/>
            <person name="Baker S.E."/>
            <person name="Bartholomew K.A."/>
            <person name="Coutinho P.M."/>
            <person name="Erdmann S."/>
            <person name="Fowler T.J."/>
            <person name="Gathman A.C."/>
            <person name="Lombard V."/>
            <person name="Henrissat B."/>
            <person name="Knabe N."/>
            <person name="Kuees U."/>
            <person name="Lilly W.W."/>
            <person name="Lindquist E."/>
            <person name="Lucas S."/>
            <person name="Magnuson J.K."/>
            <person name="Piumi F."/>
            <person name="Raudaskoski M."/>
            <person name="Salamov A."/>
            <person name="Schmutz J."/>
            <person name="Schwarze F.W.M.R."/>
            <person name="vanKuyk P.A."/>
            <person name="Horton J.S."/>
            <person name="Grigoriev I.V."/>
            <person name="Woesten H.A.B."/>
        </authorList>
    </citation>
    <scope>NUCLEOTIDE SEQUENCE [LARGE SCALE GENOMIC DNA]</scope>
    <source>
        <strain evidence="4">H4-8 / FGSC 9210</strain>
    </source>
</reference>
<sequence length="403" mass="44175">MTRLYAFRHQPIKGVYLTGQLILTALVRLPVWVLISLPVSWRPRPSWTLKQCIRIKLIRFLTYLGDQVGPVAFRRTPNHEAIVPGEGVNGVWIDPVPDLIYDELKVWATAQGVEPARIPGYWLHGLESTISIGAPPTPGEKVVLCLHGGAYRSLSAHPSDLTSRIPRAFLEHCGSLVKRAFSVEYRLSSTAPFPERNPFPAALLDALAGYNYLVNVVGFAPQDIILEGDSAGGNLALALTRYLVEHAGRSGISRPPGRLVLSSPWSNVGSGYRALPGSSWELYGETGMDYLRAGEGADYCSRAFAGSLGLLMLDLNRYVSPASQHPALGKVDFKGFPPTFITAGGCECLLDEIRILRDRMTVDMGESAVAYREEPDAVHDFLAFTWEPATAETYKAIARWLGA</sequence>
<dbReference type="SUPFAM" id="SSF53474">
    <property type="entry name" value="alpha/beta-Hydrolases"/>
    <property type="match status" value="1"/>
</dbReference>
<dbReference type="HOGENOM" id="CLU_019364_1_0_1"/>
<feature type="domain" description="Alpha/beta hydrolase fold-3" evidence="2">
    <location>
        <begin position="143"/>
        <end position="382"/>
    </location>
</feature>
<accession>D8Q796</accession>
<dbReference type="Proteomes" id="UP000007431">
    <property type="component" value="Unassembled WGS sequence"/>
</dbReference>
<dbReference type="InterPro" id="IPR029058">
    <property type="entry name" value="AB_hydrolase_fold"/>
</dbReference>
<dbReference type="Pfam" id="PF07859">
    <property type="entry name" value="Abhydrolase_3"/>
    <property type="match status" value="1"/>
</dbReference>
<dbReference type="InParanoid" id="D8Q796"/>
<proteinExistence type="predicted"/>
<keyword evidence="4" id="KW-1185">Reference proteome</keyword>
<dbReference type="InterPro" id="IPR050300">
    <property type="entry name" value="GDXG_lipolytic_enzyme"/>
</dbReference>
<dbReference type="PANTHER" id="PTHR48081:SF26">
    <property type="entry name" value="ALPHA_BETA HYDROLASE FOLD-3 DOMAIN-CONTAINING PROTEIN"/>
    <property type="match status" value="1"/>
</dbReference>
<name>D8Q796_SCHCM</name>
<dbReference type="RefSeq" id="XP_003031277.1">
    <property type="nucleotide sequence ID" value="XM_003031231.1"/>
</dbReference>
<evidence type="ECO:0000313" key="3">
    <source>
        <dbReference type="EMBL" id="EFI96374.1"/>
    </source>
</evidence>
<dbReference type="InterPro" id="IPR013094">
    <property type="entry name" value="AB_hydrolase_3"/>
</dbReference>
<gene>
    <name evidence="3" type="ORF">SCHCODRAFT_77050</name>
</gene>
<dbReference type="VEuPathDB" id="FungiDB:SCHCODRAFT_02545066"/>
<dbReference type="GO" id="GO:0016787">
    <property type="term" value="F:hydrolase activity"/>
    <property type="evidence" value="ECO:0007669"/>
    <property type="project" value="UniProtKB-KW"/>
</dbReference>
<dbReference type="EMBL" id="GL377307">
    <property type="protein sequence ID" value="EFI96374.1"/>
    <property type="molecule type" value="Genomic_DNA"/>
</dbReference>